<keyword evidence="2" id="KW-0704">Schiff base</keyword>
<comment type="caution">
    <text evidence="4">The sequence shown here is derived from an EMBL/GenBank/DDBJ whole genome shotgun (WGS) entry which is preliminary data.</text>
</comment>
<dbReference type="GO" id="GO:0004139">
    <property type="term" value="F:deoxyribose-phosphate aldolase activity"/>
    <property type="evidence" value="ECO:0007669"/>
    <property type="project" value="UniProtKB-UniRule"/>
</dbReference>
<dbReference type="Proteomes" id="UP000284277">
    <property type="component" value="Unassembled WGS sequence"/>
</dbReference>
<keyword evidence="5" id="KW-1185">Reference proteome</keyword>
<dbReference type="InterPro" id="IPR011343">
    <property type="entry name" value="DeoC"/>
</dbReference>
<proteinExistence type="predicted"/>
<dbReference type="PANTHER" id="PTHR10889">
    <property type="entry name" value="DEOXYRIBOSE-PHOSPHATE ALDOLASE"/>
    <property type="match status" value="1"/>
</dbReference>
<gene>
    <name evidence="4" type="ORF">BET01_01095</name>
</gene>
<protein>
    <recommendedName>
        <fullName evidence="3">Deoxyribose-phosphate aldolase</fullName>
        <ecNumber evidence="3">4.1.2.4</ecNumber>
    </recommendedName>
</protein>
<accession>A0A419TBX0</accession>
<organism evidence="4 5">
    <name type="scientific">Lacrimispora algidixylanolytica</name>
    <dbReference type="NCBI Taxonomy" id="94868"/>
    <lineage>
        <taxon>Bacteria</taxon>
        <taxon>Bacillati</taxon>
        <taxon>Bacillota</taxon>
        <taxon>Clostridia</taxon>
        <taxon>Lachnospirales</taxon>
        <taxon>Lachnospiraceae</taxon>
        <taxon>Lacrimispora</taxon>
    </lineage>
</organism>
<dbReference type="CDD" id="cd00959">
    <property type="entry name" value="DeoC"/>
    <property type="match status" value="1"/>
</dbReference>
<dbReference type="NCBIfam" id="TIGR00126">
    <property type="entry name" value="deoC"/>
    <property type="match status" value="1"/>
</dbReference>
<dbReference type="InterPro" id="IPR002915">
    <property type="entry name" value="DeoC/FbaB/LacD_aldolase"/>
</dbReference>
<dbReference type="SUPFAM" id="SSF51569">
    <property type="entry name" value="Aldolase"/>
    <property type="match status" value="1"/>
</dbReference>
<dbReference type="EMBL" id="MCIA01000001">
    <property type="protein sequence ID" value="RKD34981.1"/>
    <property type="molecule type" value="Genomic_DNA"/>
</dbReference>
<name>A0A419TBX0_9FIRM</name>
<dbReference type="SMART" id="SM01133">
    <property type="entry name" value="DeoC"/>
    <property type="match status" value="1"/>
</dbReference>
<dbReference type="PANTHER" id="PTHR10889:SF1">
    <property type="entry name" value="DEOXYRIBOSE-PHOSPHATE ALDOLASE"/>
    <property type="match status" value="1"/>
</dbReference>
<evidence type="ECO:0000313" key="4">
    <source>
        <dbReference type="EMBL" id="RKD34981.1"/>
    </source>
</evidence>
<dbReference type="AlphaFoldDB" id="A0A419TBX0"/>
<dbReference type="PIRSF" id="PIRSF001357">
    <property type="entry name" value="DeoC"/>
    <property type="match status" value="1"/>
</dbReference>
<dbReference type="EC" id="4.1.2.4" evidence="3"/>
<dbReference type="InterPro" id="IPR013785">
    <property type="entry name" value="Aldolase_TIM"/>
</dbReference>
<evidence type="ECO:0000256" key="2">
    <source>
        <dbReference type="ARBA" id="ARBA00023270"/>
    </source>
</evidence>
<dbReference type="Gene3D" id="3.20.20.70">
    <property type="entry name" value="Aldolase class I"/>
    <property type="match status" value="1"/>
</dbReference>
<dbReference type="RefSeq" id="WP_120194917.1">
    <property type="nucleotide sequence ID" value="NZ_MCIA01000001.1"/>
</dbReference>
<dbReference type="GO" id="GO:0005737">
    <property type="term" value="C:cytoplasm"/>
    <property type="evidence" value="ECO:0007669"/>
    <property type="project" value="InterPro"/>
</dbReference>
<sequence>MNHISMEALSKWIDISCVKSIDTTKDVDQMIAAAKSYGFICAFALPSMTPYLIQNLKGTCDTLIGGTVGFPSGCDTTDSKVLQARELLAMGCQEIDMVINIGQLKSNQLDLVFQDIKAVADICGTVPLKTILEVTLLTNEEIIKASKLAESAGASYIKTGTGWCKDPTLPEHIHIIRSNIHPDTKIKAAGGIRNLDTLLELKQAGCDRFGISTASALTIMNEAAVLKRLDGNIFSSF</sequence>
<dbReference type="OrthoDB" id="9778711at2"/>
<evidence type="ECO:0000256" key="3">
    <source>
        <dbReference type="NCBIfam" id="TIGR00126"/>
    </source>
</evidence>
<evidence type="ECO:0000256" key="1">
    <source>
        <dbReference type="ARBA" id="ARBA00022490"/>
    </source>
</evidence>
<evidence type="ECO:0000313" key="5">
    <source>
        <dbReference type="Proteomes" id="UP000284277"/>
    </source>
</evidence>
<dbReference type="GO" id="GO:0016052">
    <property type="term" value="P:carbohydrate catabolic process"/>
    <property type="evidence" value="ECO:0007669"/>
    <property type="project" value="TreeGrafter"/>
</dbReference>
<dbReference type="Pfam" id="PF01791">
    <property type="entry name" value="DeoC"/>
    <property type="match status" value="1"/>
</dbReference>
<keyword evidence="1" id="KW-0963">Cytoplasm</keyword>
<reference evidence="4 5" key="1">
    <citation type="submission" date="2016-08" db="EMBL/GenBank/DDBJ databases">
        <title>A new outlook on sporulation: Clostridium algidixylanolyticum.</title>
        <authorList>
            <person name="Poppleton D.I."/>
            <person name="Gribaldo S."/>
        </authorList>
    </citation>
    <scope>NUCLEOTIDE SEQUENCE [LARGE SCALE GENOMIC DNA]</scope>
    <source>
        <strain evidence="4 5">SPL73</strain>
    </source>
</reference>
<dbReference type="GO" id="GO:0009264">
    <property type="term" value="P:deoxyribonucleotide catabolic process"/>
    <property type="evidence" value="ECO:0007669"/>
    <property type="project" value="UniProtKB-UniRule"/>
</dbReference>